<evidence type="ECO:0000313" key="2">
    <source>
        <dbReference type="Proteomes" id="UP000323221"/>
    </source>
</evidence>
<comment type="caution">
    <text evidence="1">The sequence shown here is derived from an EMBL/GenBank/DDBJ whole genome shotgun (WGS) entry which is preliminary data.</text>
</comment>
<gene>
    <name evidence="1" type="ORF">FQ330_03280</name>
</gene>
<sequence>MSKLTATRNELLAEMPSASFATEDLFDMLTRDNEEENAARVFAAAKTQTAERVLARIQGAHNADFGAVLDRNDDICLYYRDEAIEEVLNDSIINLSLEEQVDALRLIEDDYAGEHISGLVFPRLEVAVETEGVRVYTDPVDEFVLRAIAGDLANTLAVELVAELAA</sequence>
<organism evidence="1 2">
    <name type="scientific">Agrococcus sediminis</name>
    <dbReference type="NCBI Taxonomy" id="2599924"/>
    <lineage>
        <taxon>Bacteria</taxon>
        <taxon>Bacillati</taxon>
        <taxon>Actinomycetota</taxon>
        <taxon>Actinomycetes</taxon>
        <taxon>Micrococcales</taxon>
        <taxon>Microbacteriaceae</taxon>
        <taxon>Agrococcus</taxon>
    </lineage>
</organism>
<dbReference type="EMBL" id="VOIR01000011">
    <property type="protein sequence ID" value="KAA6436440.1"/>
    <property type="molecule type" value="Genomic_DNA"/>
</dbReference>
<keyword evidence="2" id="KW-1185">Reference proteome</keyword>
<dbReference type="Proteomes" id="UP000323221">
    <property type="component" value="Unassembled WGS sequence"/>
</dbReference>
<evidence type="ECO:0000313" key="1">
    <source>
        <dbReference type="EMBL" id="KAA6436440.1"/>
    </source>
</evidence>
<name>A0A5M8QN44_9MICO</name>
<dbReference type="RefSeq" id="WP_146355198.1">
    <property type="nucleotide sequence ID" value="NZ_VOIR01000011.1"/>
</dbReference>
<accession>A0A5M8QN44</accession>
<reference evidence="1 2" key="1">
    <citation type="submission" date="2019-08" db="EMBL/GenBank/DDBJ databases">
        <title>Agrococcus lahaulensis sp. nov., isolated from a cold desert of the Indian Himalayas.</title>
        <authorList>
            <person name="Qu J.H."/>
        </authorList>
    </citation>
    <scope>NUCLEOTIDE SEQUENCE [LARGE SCALE GENOMIC DNA]</scope>
    <source>
        <strain evidence="1 2">NS18</strain>
    </source>
</reference>
<dbReference type="AlphaFoldDB" id="A0A5M8QN44"/>
<proteinExistence type="predicted"/>
<protein>
    <submittedName>
        <fullName evidence="1">Uncharacterized protein</fullName>
    </submittedName>
</protein>